<accession>U4KVW7</accession>
<name>U4KVW7_PYROM</name>
<keyword evidence="3" id="KW-1185">Reference proteome</keyword>
<feature type="repeat" description="PPR" evidence="1">
    <location>
        <begin position="321"/>
        <end position="355"/>
    </location>
</feature>
<dbReference type="Pfam" id="PF01535">
    <property type="entry name" value="PPR"/>
    <property type="match status" value="2"/>
</dbReference>
<feature type="repeat" description="PPR" evidence="1">
    <location>
        <begin position="391"/>
        <end position="425"/>
    </location>
</feature>
<dbReference type="PROSITE" id="PS51375">
    <property type="entry name" value="PPR"/>
    <property type="match status" value="6"/>
</dbReference>
<feature type="repeat" description="PPR" evidence="1">
    <location>
        <begin position="462"/>
        <end position="496"/>
    </location>
</feature>
<dbReference type="OrthoDB" id="185373at2759"/>
<dbReference type="STRING" id="1076935.U4KVW7"/>
<dbReference type="InterPro" id="IPR052308">
    <property type="entry name" value="PPR_domain-containing"/>
</dbReference>
<feature type="repeat" description="PPR" evidence="1">
    <location>
        <begin position="497"/>
        <end position="531"/>
    </location>
</feature>
<dbReference type="SUPFAM" id="SSF48452">
    <property type="entry name" value="TPR-like"/>
    <property type="match status" value="1"/>
</dbReference>
<dbReference type="OMA" id="QLHTGFW"/>
<proteinExistence type="predicted"/>
<dbReference type="NCBIfam" id="TIGR00756">
    <property type="entry name" value="PPR"/>
    <property type="match status" value="4"/>
</dbReference>
<dbReference type="AlphaFoldDB" id="U4KVW7"/>
<dbReference type="Pfam" id="PF13041">
    <property type="entry name" value="PPR_2"/>
    <property type="match status" value="2"/>
</dbReference>
<sequence length="877" mass="101438">MSLIRSIPQREWTAMEYESLVRCYLRLDMPRRALEVLRDNVTKKRASRDSGFEVFMRHYILRKQFHLVEEAWTILRGLDESPGMQKWPTGDRALDLNTVAMPSMREPELFGQFFDACIEYAKSVPEKKYTCFDLRDELAEALVKGCLRYITRTEAPWSGDYWEIAWLFIRKRNKWISVKRDWERVIHYLAAHRQDAAATWRYKRYRIREPKAVPVSLMNRVLKCFARMEDYDGMWMLWDDIYLISDARRPNEESYSVLMAALARRGQAADVRLLLQDFESQFGLSQPIHFSHIMQAYVERGEIRGALDWFDRMKELGVKPDTISYNIIINGFRRVGDVDAAAARVQDLLAEGLTPDHSTYNILLRICADRGDVTGAENLFELIKKSGIEVDAYTYEAMVSVYCAVGDMQKAEAILDQIVGMQFQNSVSPIWNTVMSKYLEDGNQERVNQLMAVMHQHKIPFDYYTYGIVMHSLCLADKIDVAEETLTFMKESGFKINTDKFVILMVGYLSKGDYASVWETFKRMIDSGLRADFKTLAVLLKSYAHAEKQEFDGVEGNEVFLSATENILDGLSQQDLNLGSFDHHKSSTPAWLFTPVINVYYHKSAWERAIAIFERFLGISKNEEYGVSPNIQMYGSMMRVFLAGGDIEAAKQMWYGLKAASIYKHKAVDINQSTQRKIVEVYENDIADGLSTIIRALVKVGDYETIDNEVQDIQQLGYTLDNVNWNDYVQAMVLAGRTLEAAVTCEKNLMSRWREVRLYFMYQDPLMRGEDLKEMPAVRPFLRTIESLATELRSLQTARQAGNEKAKQLLIAIYRDAPTVWEACDGLEDLDERINKELYFRLQKGVDENWRRENRGPRVRRDSKQGILGAADVNIPY</sequence>
<gene>
    <name evidence="2" type="ORF">PCON_04733</name>
</gene>
<evidence type="ECO:0000313" key="2">
    <source>
        <dbReference type="EMBL" id="CCX05146.1"/>
    </source>
</evidence>
<dbReference type="InterPro" id="IPR002885">
    <property type="entry name" value="PPR_rpt"/>
</dbReference>
<feature type="repeat" description="PPR" evidence="1">
    <location>
        <begin position="356"/>
        <end position="390"/>
    </location>
</feature>
<feature type="repeat" description="PPR" evidence="1">
    <location>
        <begin position="286"/>
        <end position="320"/>
    </location>
</feature>
<dbReference type="PANTHER" id="PTHR47937">
    <property type="entry name" value="PLASTID TRANSCRIPTIONALLY ACTIVE CHROMOSOME 2-LIKE PROTEIN"/>
    <property type="match status" value="1"/>
</dbReference>
<dbReference type="InterPro" id="IPR011990">
    <property type="entry name" value="TPR-like_helical_dom_sf"/>
</dbReference>
<dbReference type="Gene3D" id="1.25.40.10">
    <property type="entry name" value="Tetratricopeptide repeat domain"/>
    <property type="match status" value="4"/>
</dbReference>
<reference evidence="2 3" key="1">
    <citation type="journal article" date="2013" name="PLoS Genet.">
        <title>The genome and development-dependent transcriptomes of Pyronema confluens: a window into fungal evolution.</title>
        <authorList>
            <person name="Traeger S."/>
            <person name="Altegoer F."/>
            <person name="Freitag M."/>
            <person name="Gabaldon T."/>
            <person name="Kempken F."/>
            <person name="Kumar A."/>
            <person name="Marcet-Houben M."/>
            <person name="Poggeler S."/>
            <person name="Stajich J.E."/>
            <person name="Nowrousian M."/>
        </authorList>
    </citation>
    <scope>NUCLEOTIDE SEQUENCE [LARGE SCALE GENOMIC DNA]</scope>
    <source>
        <strain evidence="3">CBS 100304</strain>
        <tissue evidence="2">Vegetative mycelium</tissue>
    </source>
</reference>
<dbReference type="EMBL" id="HF935235">
    <property type="protein sequence ID" value="CCX05146.1"/>
    <property type="molecule type" value="Genomic_DNA"/>
</dbReference>
<dbReference type="PANTHER" id="PTHR47937:SF8">
    <property type="entry name" value="PENTATRICOPEPTIDE REPEAT DOMAIN CONTAINING PROTEIN-RELATED"/>
    <property type="match status" value="1"/>
</dbReference>
<evidence type="ECO:0000256" key="1">
    <source>
        <dbReference type="PROSITE-ProRule" id="PRU00708"/>
    </source>
</evidence>
<dbReference type="Proteomes" id="UP000018144">
    <property type="component" value="Unassembled WGS sequence"/>
</dbReference>
<protein>
    <submittedName>
        <fullName evidence="2">Similar to Pentatricopeptide repeat-containing protein At3g53700, chloroplastic acc. no. Q9LFF1</fullName>
    </submittedName>
</protein>
<dbReference type="eggNOG" id="KOG4197">
    <property type="taxonomic scope" value="Eukaryota"/>
</dbReference>
<organism evidence="2 3">
    <name type="scientific">Pyronema omphalodes (strain CBS 100304)</name>
    <name type="common">Pyronema confluens</name>
    <dbReference type="NCBI Taxonomy" id="1076935"/>
    <lineage>
        <taxon>Eukaryota</taxon>
        <taxon>Fungi</taxon>
        <taxon>Dikarya</taxon>
        <taxon>Ascomycota</taxon>
        <taxon>Pezizomycotina</taxon>
        <taxon>Pezizomycetes</taxon>
        <taxon>Pezizales</taxon>
        <taxon>Pyronemataceae</taxon>
        <taxon>Pyronema</taxon>
    </lineage>
</organism>
<evidence type="ECO:0000313" key="3">
    <source>
        <dbReference type="Proteomes" id="UP000018144"/>
    </source>
</evidence>